<gene>
    <name evidence="1" type="ORF">Slati_0933200</name>
</gene>
<reference evidence="1" key="2">
    <citation type="journal article" date="2024" name="Plant">
        <title>Genomic evolution and insights into agronomic trait innovations of Sesamum species.</title>
        <authorList>
            <person name="Miao H."/>
            <person name="Wang L."/>
            <person name="Qu L."/>
            <person name="Liu H."/>
            <person name="Sun Y."/>
            <person name="Le M."/>
            <person name="Wang Q."/>
            <person name="Wei S."/>
            <person name="Zheng Y."/>
            <person name="Lin W."/>
            <person name="Duan Y."/>
            <person name="Cao H."/>
            <person name="Xiong S."/>
            <person name="Wang X."/>
            <person name="Wei L."/>
            <person name="Li C."/>
            <person name="Ma Q."/>
            <person name="Ju M."/>
            <person name="Zhao R."/>
            <person name="Li G."/>
            <person name="Mu C."/>
            <person name="Tian Q."/>
            <person name="Mei H."/>
            <person name="Zhang T."/>
            <person name="Gao T."/>
            <person name="Zhang H."/>
        </authorList>
    </citation>
    <scope>NUCLEOTIDE SEQUENCE</scope>
    <source>
        <strain evidence="1">KEN1</strain>
    </source>
</reference>
<dbReference type="EMBL" id="JACGWN010000003">
    <property type="protein sequence ID" value="KAL0455940.1"/>
    <property type="molecule type" value="Genomic_DNA"/>
</dbReference>
<organism evidence="1">
    <name type="scientific">Sesamum latifolium</name>
    <dbReference type="NCBI Taxonomy" id="2727402"/>
    <lineage>
        <taxon>Eukaryota</taxon>
        <taxon>Viridiplantae</taxon>
        <taxon>Streptophyta</taxon>
        <taxon>Embryophyta</taxon>
        <taxon>Tracheophyta</taxon>
        <taxon>Spermatophyta</taxon>
        <taxon>Magnoliopsida</taxon>
        <taxon>eudicotyledons</taxon>
        <taxon>Gunneridae</taxon>
        <taxon>Pentapetalae</taxon>
        <taxon>asterids</taxon>
        <taxon>lamiids</taxon>
        <taxon>Lamiales</taxon>
        <taxon>Pedaliaceae</taxon>
        <taxon>Sesamum</taxon>
    </lineage>
</organism>
<evidence type="ECO:0000313" key="1">
    <source>
        <dbReference type="EMBL" id="KAL0455940.1"/>
    </source>
</evidence>
<dbReference type="PANTHER" id="PTHR33116">
    <property type="entry name" value="REVERSE TRANSCRIPTASE ZINC-BINDING DOMAIN-CONTAINING PROTEIN-RELATED-RELATED"/>
    <property type="match status" value="1"/>
</dbReference>
<reference evidence="1" key="1">
    <citation type="submission" date="2020-06" db="EMBL/GenBank/DDBJ databases">
        <authorList>
            <person name="Li T."/>
            <person name="Hu X."/>
            <person name="Zhang T."/>
            <person name="Song X."/>
            <person name="Zhang H."/>
            <person name="Dai N."/>
            <person name="Sheng W."/>
            <person name="Hou X."/>
            <person name="Wei L."/>
        </authorList>
    </citation>
    <scope>NUCLEOTIDE SEQUENCE</scope>
    <source>
        <strain evidence="1">KEN1</strain>
        <tissue evidence="1">Leaf</tissue>
    </source>
</reference>
<sequence length="168" mass="19194">MRSTWGCRLWGVDHVKCRLGIFGIGVGIELRDGTLNDYLKRGKGLIVKVVLQSLPTYAMSCFQLPVSLVRSLESMMTNFWWHNRGEKRVHWVAWSKLCRPAVEGRLGFRELREFNLALLSKQGWRIITRPESLLCKVMKARYFTTCSIGEAGVGSRPSLTWRGICATM</sequence>
<dbReference type="PANTHER" id="PTHR33116:SF86">
    <property type="entry name" value="REVERSE TRANSCRIPTASE DOMAIN-CONTAINING PROTEIN"/>
    <property type="match status" value="1"/>
</dbReference>
<comment type="caution">
    <text evidence="1">The sequence shown here is derived from an EMBL/GenBank/DDBJ whole genome shotgun (WGS) entry which is preliminary data.</text>
</comment>
<name>A0AAW2XVZ2_9LAMI</name>
<dbReference type="AlphaFoldDB" id="A0AAW2XVZ2"/>
<proteinExistence type="predicted"/>
<protein>
    <submittedName>
        <fullName evidence="1">Uncharacterized protein</fullName>
    </submittedName>
</protein>
<accession>A0AAW2XVZ2</accession>